<sequence>MKTQSLENEHYINSGITTTNIIENQIKVDIQRGLQRFNQLFQSQELVSRQLQQMFEKYFILLWQSLPEQIQSMYYQGLTDIFEVVFASQINSQNIQLLIEALKFDCNTHIDLQLMFKDPYASFLYSVGVVKKLYLKTQFKFEYNNEISIMVQEYVNQFDPLLFMILGYVEFDVKLALLLKYTINCCLHVTDLYSVSFLLGDFYLNRSQQEQAFLIQSLLSVAARVVLPQYFNQNDTDQIYQYAAKFTEHNKIITEDIDTYYIVAMTIINQALPSLLSHQPNEKILIELIKDITTWCDLKCEVKKVYFFFCPIINLIQINFIKFTISKFKQYKFALILD</sequence>
<reference evidence="2 3" key="2">
    <citation type="submission" date="2024-07" db="EMBL/GenBank/DDBJ databases">
        <authorList>
            <person name="Akdeniz Z."/>
        </authorList>
    </citation>
    <scope>NUCLEOTIDE SEQUENCE [LARGE SCALE GENOMIC DNA]</scope>
</reference>
<accession>A0AA86UIA7</accession>
<name>A0AA86UIA7_9EUKA</name>
<dbReference type="EMBL" id="CAXDID020000075">
    <property type="protein sequence ID" value="CAL6016115.1"/>
    <property type="molecule type" value="Genomic_DNA"/>
</dbReference>
<dbReference type="Proteomes" id="UP001642409">
    <property type="component" value="Unassembled WGS sequence"/>
</dbReference>
<dbReference type="Gene3D" id="1.10.8.1310">
    <property type="match status" value="1"/>
</dbReference>
<reference evidence="1" key="1">
    <citation type="submission" date="2023-06" db="EMBL/GenBank/DDBJ databases">
        <authorList>
            <person name="Kurt Z."/>
        </authorList>
    </citation>
    <scope>NUCLEOTIDE SEQUENCE</scope>
</reference>
<evidence type="ECO:0000313" key="2">
    <source>
        <dbReference type="EMBL" id="CAL6016115.1"/>
    </source>
</evidence>
<gene>
    <name evidence="2" type="ORF">HINF_LOCUS25354</name>
    <name evidence="1" type="ORF">HINF_LOCUS28818</name>
</gene>
<dbReference type="EMBL" id="CATOUU010000687">
    <property type="protein sequence ID" value="CAI9941173.1"/>
    <property type="molecule type" value="Genomic_DNA"/>
</dbReference>
<keyword evidence="3" id="KW-1185">Reference proteome</keyword>
<evidence type="ECO:0000313" key="3">
    <source>
        <dbReference type="Proteomes" id="UP001642409"/>
    </source>
</evidence>
<dbReference type="AlphaFoldDB" id="A0AA86UIA7"/>
<proteinExistence type="predicted"/>
<evidence type="ECO:0000313" key="1">
    <source>
        <dbReference type="EMBL" id="CAI9941173.1"/>
    </source>
</evidence>
<protein>
    <submittedName>
        <fullName evidence="1">Uncharacterized protein</fullName>
    </submittedName>
</protein>
<comment type="caution">
    <text evidence="1">The sequence shown here is derived from an EMBL/GenBank/DDBJ whole genome shotgun (WGS) entry which is preliminary data.</text>
</comment>
<organism evidence="1">
    <name type="scientific">Hexamita inflata</name>
    <dbReference type="NCBI Taxonomy" id="28002"/>
    <lineage>
        <taxon>Eukaryota</taxon>
        <taxon>Metamonada</taxon>
        <taxon>Diplomonadida</taxon>
        <taxon>Hexamitidae</taxon>
        <taxon>Hexamitinae</taxon>
        <taxon>Hexamita</taxon>
    </lineage>
</organism>